<dbReference type="RefSeq" id="WP_146603619.1">
    <property type="nucleotide sequence ID" value="NZ_POTX01000479.1"/>
</dbReference>
<name>A0A2W2C388_9ACTN</name>
<dbReference type="AlphaFoldDB" id="A0A2W2C388"/>
<comment type="caution">
    <text evidence="2">The sequence shown here is derived from an EMBL/GenBank/DDBJ whole genome shotgun (WGS) entry which is preliminary data.</text>
</comment>
<accession>A0A2W2C388</accession>
<evidence type="ECO:0000313" key="2">
    <source>
        <dbReference type="EMBL" id="PZF82437.1"/>
    </source>
</evidence>
<keyword evidence="3" id="KW-1185">Reference proteome</keyword>
<evidence type="ECO:0000313" key="3">
    <source>
        <dbReference type="Proteomes" id="UP000248627"/>
    </source>
</evidence>
<proteinExistence type="predicted"/>
<gene>
    <name evidence="2" type="ORF">C1I93_30610</name>
</gene>
<dbReference type="Proteomes" id="UP000248627">
    <property type="component" value="Unassembled WGS sequence"/>
</dbReference>
<sequence length="70" mass="6757">MSGDGRRGTHAAGNHTAGPDDSNTDDGGNGNGGTDNRATGWLLARALDSVLPAGVLSLLTGGPETGAALA</sequence>
<reference evidence="2 3" key="1">
    <citation type="submission" date="2018-01" db="EMBL/GenBank/DDBJ databases">
        <title>Draft genome sequence of Jishengella endophytica.</title>
        <authorList>
            <person name="Sahin N."/>
            <person name="Ay H."/>
            <person name="Saygin H."/>
        </authorList>
    </citation>
    <scope>NUCLEOTIDE SEQUENCE [LARGE SCALE GENOMIC DNA]</scope>
    <source>
        <strain evidence="2 3">DSM 45430</strain>
    </source>
</reference>
<organism evidence="2 3">
    <name type="scientific">Micromonospora endophytica</name>
    <dbReference type="NCBI Taxonomy" id="515350"/>
    <lineage>
        <taxon>Bacteria</taxon>
        <taxon>Bacillati</taxon>
        <taxon>Actinomycetota</taxon>
        <taxon>Actinomycetes</taxon>
        <taxon>Micromonosporales</taxon>
        <taxon>Micromonosporaceae</taxon>
        <taxon>Micromonospora</taxon>
    </lineage>
</organism>
<evidence type="ECO:0000256" key="1">
    <source>
        <dbReference type="SAM" id="MobiDB-lite"/>
    </source>
</evidence>
<dbReference type="EMBL" id="POTX01000479">
    <property type="protein sequence ID" value="PZF82437.1"/>
    <property type="molecule type" value="Genomic_DNA"/>
</dbReference>
<feature type="non-terminal residue" evidence="2">
    <location>
        <position position="70"/>
    </location>
</feature>
<protein>
    <submittedName>
        <fullName evidence="2">Uncharacterized protein</fullName>
    </submittedName>
</protein>
<feature type="region of interest" description="Disordered" evidence="1">
    <location>
        <begin position="1"/>
        <end position="38"/>
    </location>
</feature>